<organism evidence="10 11">
    <name type="scientific">Longivirga aurantiaca</name>
    <dbReference type="NCBI Taxonomy" id="1837743"/>
    <lineage>
        <taxon>Bacteria</taxon>
        <taxon>Bacillati</taxon>
        <taxon>Actinomycetota</taxon>
        <taxon>Actinomycetes</taxon>
        <taxon>Sporichthyales</taxon>
        <taxon>Sporichthyaceae</taxon>
        <taxon>Longivirga</taxon>
    </lineage>
</organism>
<reference evidence="11" key="1">
    <citation type="journal article" date="2019" name="Int. J. Syst. Evol. Microbiol.">
        <title>The Global Catalogue of Microorganisms (GCM) 10K type strain sequencing project: providing services to taxonomists for standard genome sequencing and annotation.</title>
        <authorList>
            <consortium name="The Broad Institute Genomics Platform"/>
            <consortium name="The Broad Institute Genome Sequencing Center for Infectious Disease"/>
            <person name="Wu L."/>
            <person name="Ma J."/>
        </authorList>
    </citation>
    <scope>NUCLEOTIDE SEQUENCE [LARGE SCALE GENOMIC DNA]</scope>
    <source>
        <strain evidence="11">CGMCC 4.7317</strain>
    </source>
</reference>
<feature type="domain" description="Lycopene cyclase" evidence="9">
    <location>
        <begin position="10"/>
        <end position="95"/>
    </location>
</feature>
<comment type="subcellular location">
    <subcellularLocation>
        <location evidence="1">Membrane</location>
        <topology evidence="1">Multi-pass membrane protein</topology>
    </subcellularLocation>
</comment>
<evidence type="ECO:0000256" key="4">
    <source>
        <dbReference type="ARBA" id="ARBA00022746"/>
    </source>
</evidence>
<accession>A0ABW1T224</accession>
<feature type="transmembrane region" description="Helical" evidence="8">
    <location>
        <begin position="36"/>
        <end position="60"/>
    </location>
</feature>
<dbReference type="NCBIfam" id="TIGR03462">
    <property type="entry name" value="CarR_dom_SF"/>
    <property type="match status" value="1"/>
</dbReference>
<dbReference type="Pfam" id="PF18916">
    <property type="entry name" value="Lycopene_cyc"/>
    <property type="match status" value="1"/>
</dbReference>
<dbReference type="Proteomes" id="UP001596138">
    <property type="component" value="Unassembled WGS sequence"/>
</dbReference>
<evidence type="ECO:0000256" key="6">
    <source>
        <dbReference type="ARBA" id="ARBA00023136"/>
    </source>
</evidence>
<evidence type="ECO:0000259" key="9">
    <source>
        <dbReference type="Pfam" id="PF18916"/>
    </source>
</evidence>
<evidence type="ECO:0000256" key="3">
    <source>
        <dbReference type="ARBA" id="ARBA00022692"/>
    </source>
</evidence>
<protein>
    <submittedName>
        <fullName evidence="10">Lycopene cyclase domain-containing protein</fullName>
    </submittedName>
</protein>
<dbReference type="InterPro" id="IPR017825">
    <property type="entry name" value="Lycopene_cyclase_dom"/>
</dbReference>
<proteinExistence type="predicted"/>
<evidence type="ECO:0000256" key="2">
    <source>
        <dbReference type="ARBA" id="ARBA00004829"/>
    </source>
</evidence>
<evidence type="ECO:0000256" key="5">
    <source>
        <dbReference type="ARBA" id="ARBA00022989"/>
    </source>
</evidence>
<evidence type="ECO:0000256" key="1">
    <source>
        <dbReference type="ARBA" id="ARBA00004141"/>
    </source>
</evidence>
<evidence type="ECO:0000313" key="10">
    <source>
        <dbReference type="EMBL" id="MFC6238766.1"/>
    </source>
</evidence>
<evidence type="ECO:0000256" key="8">
    <source>
        <dbReference type="SAM" id="Phobius"/>
    </source>
</evidence>
<keyword evidence="3 8" id="KW-0812">Transmembrane</keyword>
<name>A0ABW1T224_9ACTN</name>
<gene>
    <name evidence="10" type="ORF">ACFQGU_12830</name>
</gene>
<keyword evidence="11" id="KW-1185">Reference proteome</keyword>
<evidence type="ECO:0000313" key="11">
    <source>
        <dbReference type="Proteomes" id="UP001596138"/>
    </source>
</evidence>
<keyword evidence="5 8" id="KW-1133">Transmembrane helix</keyword>
<comment type="caution">
    <text evidence="10">The sequence shown here is derived from an EMBL/GenBank/DDBJ whole genome shotgun (WGS) entry which is preliminary data.</text>
</comment>
<sequence>MSRFVYLGVLLFVVVGTAWLEVLLRARVYRRWRRLFLTLLPVVAVFVVWDLYAIASGHWTFDPEQTTGVILPGNLPLDELLFFVVIPIAALLTLEAVRSVKRWEVGDEPPGTVVDGVRRDDA</sequence>
<keyword evidence="7" id="KW-0413">Isomerase</keyword>
<keyword evidence="4" id="KW-0125">Carotenoid biosynthesis</keyword>
<dbReference type="EMBL" id="JBHSTI010000008">
    <property type="protein sequence ID" value="MFC6238766.1"/>
    <property type="molecule type" value="Genomic_DNA"/>
</dbReference>
<keyword evidence="6 8" id="KW-0472">Membrane</keyword>
<comment type="pathway">
    <text evidence="2">Carotenoid biosynthesis.</text>
</comment>
<feature type="transmembrane region" description="Helical" evidence="8">
    <location>
        <begin position="6"/>
        <end position="24"/>
    </location>
</feature>
<dbReference type="RefSeq" id="WP_386767261.1">
    <property type="nucleotide sequence ID" value="NZ_JBHSTI010000008.1"/>
</dbReference>
<evidence type="ECO:0000256" key="7">
    <source>
        <dbReference type="ARBA" id="ARBA00023235"/>
    </source>
</evidence>
<feature type="transmembrane region" description="Helical" evidence="8">
    <location>
        <begin position="80"/>
        <end position="97"/>
    </location>
</feature>